<feature type="compositionally biased region" description="Basic residues" evidence="6">
    <location>
        <begin position="67"/>
        <end position="77"/>
    </location>
</feature>
<evidence type="ECO:0000313" key="7">
    <source>
        <dbReference type="EMBL" id="MBC9719774.1"/>
    </source>
</evidence>
<comment type="similarity">
    <text evidence="2">Belongs to the transposase mutator family.</text>
</comment>
<protein>
    <submittedName>
        <fullName evidence="7">Transposase</fullName>
    </submittedName>
</protein>
<evidence type="ECO:0000256" key="3">
    <source>
        <dbReference type="ARBA" id="ARBA00022578"/>
    </source>
</evidence>
<keyword evidence="4" id="KW-0238">DNA-binding</keyword>
<proteinExistence type="inferred from homology"/>
<organism evidence="7 8">
    <name type="scientific">Streptomyces polyasparticus</name>
    <dbReference type="NCBI Taxonomy" id="2767826"/>
    <lineage>
        <taxon>Bacteria</taxon>
        <taxon>Bacillati</taxon>
        <taxon>Actinomycetota</taxon>
        <taxon>Actinomycetes</taxon>
        <taxon>Kitasatosporales</taxon>
        <taxon>Streptomycetaceae</taxon>
        <taxon>Streptomyces</taxon>
    </lineage>
</organism>
<evidence type="ECO:0000313" key="8">
    <source>
        <dbReference type="Proteomes" id="UP000642284"/>
    </source>
</evidence>
<keyword evidence="5" id="KW-0233">DNA recombination</keyword>
<evidence type="ECO:0000256" key="2">
    <source>
        <dbReference type="ARBA" id="ARBA00010961"/>
    </source>
</evidence>
<dbReference type="InterPro" id="IPR001207">
    <property type="entry name" value="Transposase_mutator"/>
</dbReference>
<gene>
    <name evidence="7" type="ORF">H9Y04_45765</name>
</gene>
<sequence>MDNLVKALGGDSGISKSQVSRICAALDEPLTVFRTRPLDHVRSPLQPSGRDVLYGAGQSPARLAGCRGRHRHHRGRQSRGAGP</sequence>
<evidence type="ECO:0000256" key="5">
    <source>
        <dbReference type="ARBA" id="ARBA00023172"/>
    </source>
</evidence>
<reference evidence="7 8" key="1">
    <citation type="submission" date="2020-08" db="EMBL/GenBank/DDBJ databases">
        <title>Genemic of Streptomyces polyaspartic.</title>
        <authorList>
            <person name="Liu W."/>
        </authorList>
    </citation>
    <scope>NUCLEOTIDE SEQUENCE [LARGE SCALE GENOMIC DNA]</scope>
    <source>
        <strain evidence="7 8">TRM66268-LWL</strain>
    </source>
</reference>
<feature type="region of interest" description="Disordered" evidence="6">
    <location>
        <begin position="60"/>
        <end position="83"/>
    </location>
</feature>
<keyword evidence="3" id="KW-0815">Transposition</keyword>
<keyword evidence="8" id="KW-1185">Reference proteome</keyword>
<accession>A0ABR7SY03</accession>
<evidence type="ECO:0000256" key="6">
    <source>
        <dbReference type="SAM" id="MobiDB-lite"/>
    </source>
</evidence>
<evidence type="ECO:0000256" key="1">
    <source>
        <dbReference type="ARBA" id="ARBA00002190"/>
    </source>
</evidence>
<evidence type="ECO:0000256" key="4">
    <source>
        <dbReference type="ARBA" id="ARBA00023125"/>
    </source>
</evidence>
<comment type="function">
    <text evidence="1">Required for the transposition of the insertion element.</text>
</comment>
<dbReference type="EMBL" id="JACTVJ010000120">
    <property type="protein sequence ID" value="MBC9719774.1"/>
    <property type="molecule type" value="Genomic_DNA"/>
</dbReference>
<dbReference type="Proteomes" id="UP000642284">
    <property type="component" value="Unassembled WGS sequence"/>
</dbReference>
<name>A0ABR7SY03_9ACTN</name>
<comment type="caution">
    <text evidence="7">The sequence shown here is derived from an EMBL/GenBank/DDBJ whole genome shotgun (WGS) entry which is preliminary data.</text>
</comment>
<dbReference type="Pfam" id="PF00872">
    <property type="entry name" value="Transposase_mut"/>
    <property type="match status" value="1"/>
</dbReference>